<organism evidence="5 6">
    <name type="scientific">Acrobeloides nanus</name>
    <dbReference type="NCBI Taxonomy" id="290746"/>
    <lineage>
        <taxon>Eukaryota</taxon>
        <taxon>Metazoa</taxon>
        <taxon>Ecdysozoa</taxon>
        <taxon>Nematoda</taxon>
        <taxon>Chromadorea</taxon>
        <taxon>Rhabditida</taxon>
        <taxon>Tylenchina</taxon>
        <taxon>Cephalobomorpha</taxon>
        <taxon>Cephaloboidea</taxon>
        <taxon>Cephalobidae</taxon>
        <taxon>Acrobeloides</taxon>
    </lineage>
</organism>
<dbReference type="WBParaSite" id="ACRNAN_scaffold4052.g30944.t1">
    <property type="protein sequence ID" value="ACRNAN_scaffold4052.g30944.t1"/>
    <property type="gene ID" value="ACRNAN_scaffold4052.g30944"/>
</dbReference>
<evidence type="ECO:0000313" key="5">
    <source>
        <dbReference type="Proteomes" id="UP000887540"/>
    </source>
</evidence>
<protein>
    <submittedName>
        <fullName evidence="6">Chromo domain-containing protein</fullName>
    </submittedName>
</protein>
<evidence type="ECO:0000313" key="6">
    <source>
        <dbReference type="WBParaSite" id="ACRNAN_scaffold4052.g30944.t1"/>
    </source>
</evidence>
<keyword evidence="5" id="KW-1185">Reference proteome</keyword>
<feature type="compositionally biased region" description="Basic residues" evidence="3">
    <location>
        <begin position="36"/>
        <end position="56"/>
    </location>
</feature>
<dbReference type="InterPro" id="IPR017984">
    <property type="entry name" value="Chromo_dom_subgr"/>
</dbReference>
<feature type="region of interest" description="Disordered" evidence="3">
    <location>
        <begin position="1"/>
        <end position="74"/>
    </location>
</feature>
<dbReference type="InterPro" id="IPR016197">
    <property type="entry name" value="Chromo-like_dom_sf"/>
</dbReference>
<accession>A0A914DUV8</accession>
<feature type="domain" description="Chromo" evidence="4">
    <location>
        <begin position="74"/>
        <end position="129"/>
    </location>
</feature>
<keyword evidence="2" id="KW-0539">Nucleus</keyword>
<dbReference type="AlphaFoldDB" id="A0A914DUV8"/>
<dbReference type="Pfam" id="PF00385">
    <property type="entry name" value="Chromo"/>
    <property type="match status" value="1"/>
</dbReference>
<sequence length="129" mass="14351">MAADNKSGTKSPVEVNGERSKRATKKVQKLNVKPVTPKKGKRGGVNKTKGAHKNKSPTRPSKASNGKKEENGEYEVEKVLGIRIDAGELEYHIKWKGFAEKYNSWEGVGNLDCPDKVKEFEAEVKKLQK</sequence>
<proteinExistence type="predicted"/>
<dbReference type="InterPro" id="IPR023780">
    <property type="entry name" value="Chromo_domain"/>
</dbReference>
<feature type="compositionally biased region" description="Polar residues" evidence="3">
    <location>
        <begin position="1"/>
        <end position="10"/>
    </location>
</feature>
<comment type="subcellular location">
    <subcellularLocation>
        <location evidence="1">Nucleus</location>
    </subcellularLocation>
</comment>
<dbReference type="PANTHER" id="PTHR22812">
    <property type="entry name" value="CHROMOBOX PROTEIN"/>
    <property type="match status" value="1"/>
</dbReference>
<dbReference type="InterPro" id="IPR051219">
    <property type="entry name" value="Heterochromatin_chromo-domain"/>
</dbReference>
<evidence type="ECO:0000259" key="4">
    <source>
        <dbReference type="PROSITE" id="PS50013"/>
    </source>
</evidence>
<dbReference type="Proteomes" id="UP000887540">
    <property type="component" value="Unplaced"/>
</dbReference>
<reference evidence="6" key="1">
    <citation type="submission" date="2022-11" db="UniProtKB">
        <authorList>
            <consortium name="WormBaseParasite"/>
        </authorList>
    </citation>
    <scope>IDENTIFICATION</scope>
</reference>
<evidence type="ECO:0000256" key="3">
    <source>
        <dbReference type="SAM" id="MobiDB-lite"/>
    </source>
</evidence>
<dbReference type="Gene3D" id="2.40.50.40">
    <property type="match status" value="1"/>
</dbReference>
<dbReference type="PROSITE" id="PS50013">
    <property type="entry name" value="CHROMO_2"/>
    <property type="match status" value="1"/>
</dbReference>
<dbReference type="InterPro" id="IPR000953">
    <property type="entry name" value="Chromo/chromo_shadow_dom"/>
</dbReference>
<dbReference type="PRINTS" id="PR00504">
    <property type="entry name" value="CHROMODOMAIN"/>
</dbReference>
<dbReference type="GO" id="GO:0005634">
    <property type="term" value="C:nucleus"/>
    <property type="evidence" value="ECO:0007669"/>
    <property type="project" value="UniProtKB-SubCell"/>
</dbReference>
<dbReference type="SUPFAM" id="SSF54160">
    <property type="entry name" value="Chromo domain-like"/>
    <property type="match status" value="1"/>
</dbReference>
<name>A0A914DUV8_9BILA</name>
<evidence type="ECO:0000256" key="1">
    <source>
        <dbReference type="ARBA" id="ARBA00004123"/>
    </source>
</evidence>
<evidence type="ECO:0000256" key="2">
    <source>
        <dbReference type="ARBA" id="ARBA00023242"/>
    </source>
</evidence>
<dbReference type="SMART" id="SM00298">
    <property type="entry name" value="CHROMO"/>
    <property type="match status" value="1"/>
</dbReference>